<name>A0ABX1JV34_9MICC</name>
<organism evidence="3 4">
    <name type="scientific">Arthrobacter deserti</name>
    <dbReference type="NCBI Taxonomy" id="1742687"/>
    <lineage>
        <taxon>Bacteria</taxon>
        <taxon>Bacillati</taxon>
        <taxon>Actinomycetota</taxon>
        <taxon>Actinomycetes</taxon>
        <taxon>Micrococcales</taxon>
        <taxon>Micrococcaceae</taxon>
        <taxon>Arthrobacter</taxon>
    </lineage>
</organism>
<evidence type="ECO:0000256" key="2">
    <source>
        <dbReference type="ARBA" id="ARBA00022898"/>
    </source>
</evidence>
<dbReference type="InterPro" id="IPR015421">
    <property type="entry name" value="PyrdxlP-dep_Trfase_major"/>
</dbReference>
<keyword evidence="4" id="KW-1185">Reference proteome</keyword>
<reference evidence="3 4" key="1">
    <citation type="submission" date="2020-04" db="EMBL/GenBank/DDBJ databases">
        <authorList>
            <person name="Liu S."/>
        </authorList>
    </citation>
    <scope>NUCLEOTIDE SEQUENCE [LARGE SCALE GENOMIC DNA]</scope>
    <source>
        <strain evidence="3 4">CGMCC 1.15091</strain>
    </source>
</reference>
<protein>
    <submittedName>
        <fullName evidence="3">Aminotransferase class III-fold pyridoxal phosphate-dependent enzyme</fullName>
    </submittedName>
</protein>
<keyword evidence="3" id="KW-0808">Transferase</keyword>
<evidence type="ECO:0000256" key="1">
    <source>
        <dbReference type="ARBA" id="ARBA00008954"/>
    </source>
</evidence>
<keyword evidence="2" id="KW-0663">Pyridoxal phosphate</keyword>
<dbReference type="Proteomes" id="UP000523795">
    <property type="component" value="Unassembled WGS sequence"/>
</dbReference>
<dbReference type="InterPro" id="IPR015424">
    <property type="entry name" value="PyrdxlP-dep_Trfase"/>
</dbReference>
<dbReference type="PANTHER" id="PTHR43094:SF1">
    <property type="entry name" value="AMINOTRANSFERASE CLASS-III"/>
    <property type="match status" value="1"/>
</dbReference>
<dbReference type="Pfam" id="PF00202">
    <property type="entry name" value="Aminotran_3"/>
    <property type="match status" value="1"/>
</dbReference>
<evidence type="ECO:0000313" key="3">
    <source>
        <dbReference type="EMBL" id="NKX52596.1"/>
    </source>
</evidence>
<comment type="similarity">
    <text evidence="1">Belongs to the class-III pyridoxal-phosphate-dependent aminotransferase family.</text>
</comment>
<dbReference type="InterPro" id="IPR015422">
    <property type="entry name" value="PyrdxlP-dep_Trfase_small"/>
</dbReference>
<sequence length="111" mass="11986">LLDATAGLWHANIGHGRQSVAQAAYDQMCRLETYHVFGRFANDVALSLADRVVAMGPVPGAKMIFNSGGSDSVGAACKIARRHWQLEGRPAKKTILSRTFSYHGLHAYGTS</sequence>
<feature type="non-terminal residue" evidence="3">
    <location>
        <position position="111"/>
    </location>
</feature>
<dbReference type="GO" id="GO:0008483">
    <property type="term" value="F:transaminase activity"/>
    <property type="evidence" value="ECO:0007669"/>
    <property type="project" value="UniProtKB-KW"/>
</dbReference>
<accession>A0ABX1JV34</accession>
<proteinExistence type="inferred from homology"/>
<dbReference type="Gene3D" id="3.90.1150.10">
    <property type="entry name" value="Aspartate Aminotransferase, domain 1"/>
    <property type="match status" value="1"/>
</dbReference>
<gene>
    <name evidence="3" type="ORF">HER39_18870</name>
</gene>
<dbReference type="SUPFAM" id="SSF53383">
    <property type="entry name" value="PLP-dependent transferases"/>
    <property type="match status" value="1"/>
</dbReference>
<comment type="caution">
    <text evidence="3">The sequence shown here is derived from an EMBL/GenBank/DDBJ whole genome shotgun (WGS) entry which is preliminary data.</text>
</comment>
<keyword evidence="3" id="KW-0032">Aminotransferase</keyword>
<dbReference type="PANTHER" id="PTHR43094">
    <property type="entry name" value="AMINOTRANSFERASE"/>
    <property type="match status" value="1"/>
</dbReference>
<dbReference type="Gene3D" id="3.40.640.10">
    <property type="entry name" value="Type I PLP-dependent aspartate aminotransferase-like (Major domain)"/>
    <property type="match status" value="1"/>
</dbReference>
<dbReference type="EMBL" id="JAAZSR010000618">
    <property type="protein sequence ID" value="NKX52596.1"/>
    <property type="molecule type" value="Genomic_DNA"/>
</dbReference>
<feature type="non-terminal residue" evidence="3">
    <location>
        <position position="1"/>
    </location>
</feature>
<dbReference type="InterPro" id="IPR005814">
    <property type="entry name" value="Aminotrans_3"/>
</dbReference>
<evidence type="ECO:0000313" key="4">
    <source>
        <dbReference type="Proteomes" id="UP000523795"/>
    </source>
</evidence>